<feature type="coiled-coil region" evidence="1">
    <location>
        <begin position="542"/>
        <end position="569"/>
    </location>
</feature>
<feature type="coiled-coil region" evidence="1">
    <location>
        <begin position="191"/>
        <end position="218"/>
    </location>
</feature>
<proteinExistence type="predicted"/>
<evidence type="ECO:0000313" key="3">
    <source>
        <dbReference type="EMBL" id="KAJ3094414.1"/>
    </source>
</evidence>
<keyword evidence="4" id="KW-1185">Reference proteome</keyword>
<evidence type="ECO:0000256" key="2">
    <source>
        <dbReference type="SAM" id="MobiDB-lite"/>
    </source>
</evidence>
<protein>
    <submittedName>
        <fullName evidence="3">Uncharacterized protein</fullName>
    </submittedName>
</protein>
<reference evidence="3" key="1">
    <citation type="submission" date="2020-05" db="EMBL/GenBank/DDBJ databases">
        <title>Phylogenomic resolution of chytrid fungi.</title>
        <authorList>
            <person name="Stajich J.E."/>
            <person name="Amses K."/>
            <person name="Simmons R."/>
            <person name="Seto K."/>
            <person name="Myers J."/>
            <person name="Bonds A."/>
            <person name="Quandt C.A."/>
            <person name="Barry K."/>
            <person name="Liu P."/>
            <person name="Grigoriev I."/>
            <person name="Longcore J.E."/>
            <person name="James T.Y."/>
        </authorList>
    </citation>
    <scope>NUCLEOTIDE SEQUENCE</scope>
    <source>
        <strain evidence="3">JEL0513</strain>
    </source>
</reference>
<evidence type="ECO:0000256" key="1">
    <source>
        <dbReference type="SAM" id="Coils"/>
    </source>
</evidence>
<organism evidence="3 4">
    <name type="scientific">Physocladia obscura</name>
    <dbReference type="NCBI Taxonomy" id="109957"/>
    <lineage>
        <taxon>Eukaryota</taxon>
        <taxon>Fungi</taxon>
        <taxon>Fungi incertae sedis</taxon>
        <taxon>Chytridiomycota</taxon>
        <taxon>Chytridiomycota incertae sedis</taxon>
        <taxon>Chytridiomycetes</taxon>
        <taxon>Chytridiales</taxon>
        <taxon>Chytriomycetaceae</taxon>
        <taxon>Physocladia</taxon>
    </lineage>
</organism>
<gene>
    <name evidence="3" type="ORF">HK100_006147</name>
</gene>
<feature type="coiled-coil region" evidence="1">
    <location>
        <begin position="615"/>
        <end position="677"/>
    </location>
</feature>
<sequence length="682" mass="75507">MGGENELRTQSQSQNLNQSQSTSAENTDNAGALDVSMAARLAQWRLEREKDRPAITNQRNPPNNKLRTVNYNLPKPDAPPALIKIVNPSTNSASIKRSLAQTVNDQTRTKPPIPQQNSNQNKDLISSQQNLKKRSKIVFDIPALAQAATLQPLATASFSAQKFTFTSSGTYLNSTVSTETIGVANSDHVIIAVLQKELNTVTQARAALERDLTSLRALAADQTCNSQRLTDLLDAKNIEVSNLKESISCLNIQVTTQQTHIQTLSQDSAVKSAELGRCMQVIEFQRVRIGELTLRLATCEEEVAIAAQTAAVFAKRKSKIAQGLTRALDFMDQVVEFIGGNLISTVDNDLDMADVQEYSAIQPHTDHFNQHEQSSAQFIVKAPSIKSTVSIEIQTDELLPEFSGYISEPLNLTVIPTELQTPILSSAPYLPSSSLALIDTLESDIFALIAEAAKSSQNTIEEYTVENEVYETRRLIAHAALVGLTARVDQITAFHSLTFSQANKATRTQIATLTKDVEYMKKELRDCYEVVGYYEKQNVELVDQHAQQVALYTERIEGLEAEVKQMRDLSGAQGIELGVIRKEINDAYEVIDTLEYQKNEGGGRSDESAGLNCRVNVLERELETSRDQINRLYAQIDALQKQNGDITEATASQEGRMKEIQVELLTLQTEKKHLLKQLDNIA</sequence>
<accession>A0AAD5X8Y1</accession>
<name>A0AAD5X8Y1_9FUNG</name>
<feature type="non-terminal residue" evidence="3">
    <location>
        <position position="682"/>
    </location>
</feature>
<dbReference type="Proteomes" id="UP001211907">
    <property type="component" value="Unassembled WGS sequence"/>
</dbReference>
<comment type="caution">
    <text evidence="3">The sequence shown here is derived from an EMBL/GenBank/DDBJ whole genome shotgun (WGS) entry which is preliminary data.</text>
</comment>
<feature type="region of interest" description="Disordered" evidence="2">
    <location>
        <begin position="101"/>
        <end position="123"/>
    </location>
</feature>
<dbReference type="EMBL" id="JADGJH010002860">
    <property type="protein sequence ID" value="KAJ3094414.1"/>
    <property type="molecule type" value="Genomic_DNA"/>
</dbReference>
<evidence type="ECO:0000313" key="4">
    <source>
        <dbReference type="Proteomes" id="UP001211907"/>
    </source>
</evidence>
<feature type="region of interest" description="Disordered" evidence="2">
    <location>
        <begin position="1"/>
        <end position="32"/>
    </location>
</feature>
<feature type="compositionally biased region" description="Polar residues" evidence="2">
    <location>
        <begin position="55"/>
        <end position="70"/>
    </location>
</feature>
<feature type="compositionally biased region" description="Low complexity" evidence="2">
    <location>
        <begin position="9"/>
        <end position="23"/>
    </location>
</feature>
<keyword evidence="1" id="KW-0175">Coiled coil</keyword>
<dbReference type="AlphaFoldDB" id="A0AAD5X8Y1"/>
<feature type="region of interest" description="Disordered" evidence="2">
    <location>
        <begin position="47"/>
        <end position="70"/>
    </location>
</feature>